<proteinExistence type="predicted"/>
<name>A0ABP2K3J3_9ACTN</name>
<comment type="caution">
    <text evidence="1">The sequence shown here is derived from an EMBL/GenBank/DDBJ whole genome shotgun (WGS) entry which is preliminary data.</text>
</comment>
<organism evidence="1 2">
    <name type="scientific">Cutibacterium modestum HL044PA1</name>
    <dbReference type="NCBI Taxonomy" id="765109"/>
    <lineage>
        <taxon>Bacteria</taxon>
        <taxon>Bacillati</taxon>
        <taxon>Actinomycetota</taxon>
        <taxon>Actinomycetes</taxon>
        <taxon>Propionibacteriales</taxon>
        <taxon>Propionibacteriaceae</taxon>
        <taxon>Cutibacterium</taxon>
        <taxon>Cutibacterium modestum</taxon>
    </lineage>
</organism>
<dbReference type="Proteomes" id="UP000003179">
    <property type="component" value="Unassembled WGS sequence"/>
</dbReference>
<reference evidence="1" key="1">
    <citation type="submission" date="2010-08" db="EMBL/GenBank/DDBJ databases">
        <authorList>
            <person name="Weinstock G."/>
            <person name="Sodergren E."/>
            <person name="Clifton S."/>
            <person name="Fulton L."/>
            <person name="Fulton B."/>
            <person name="Courtney L."/>
            <person name="Fronick C."/>
            <person name="Harrison M."/>
            <person name="Strong C."/>
            <person name="Farmer C."/>
            <person name="Delahaunty K."/>
            <person name="Markovic C."/>
            <person name="Hall O."/>
            <person name="Minx P."/>
            <person name="Tomlinson C."/>
            <person name="Mitreva M."/>
            <person name="Hou S."/>
            <person name="Chen J."/>
            <person name="Wollam A."/>
            <person name="Pepin K.H."/>
            <person name="Johnson M."/>
            <person name="Bhonagiri V."/>
            <person name="Zhang X."/>
            <person name="Suruliraj S."/>
            <person name="Warren W."/>
            <person name="Chinwalla A."/>
            <person name="Mardis E.R."/>
            <person name="Wilson R.K."/>
        </authorList>
    </citation>
    <scope>NUCLEOTIDE SEQUENCE [LARGE SCALE GENOMIC DNA]</scope>
    <source>
        <strain evidence="1">HL044PA1</strain>
    </source>
</reference>
<sequence>MYRQASLGGGPGDMLSYWHDVLPGRVELLSIFFIVLPVSPPGLSSASMAWEGSDYVC</sequence>
<gene>
    <name evidence="1" type="ORF">HMPREF9607_02630</name>
</gene>
<protein>
    <submittedName>
        <fullName evidence="1">Uncharacterized protein</fullName>
    </submittedName>
</protein>
<accession>A0ABP2K3J3</accession>
<evidence type="ECO:0000313" key="2">
    <source>
        <dbReference type="Proteomes" id="UP000003179"/>
    </source>
</evidence>
<dbReference type="EMBL" id="ADZU01000041">
    <property type="protein sequence ID" value="EFS91337.1"/>
    <property type="molecule type" value="Genomic_DNA"/>
</dbReference>
<evidence type="ECO:0000313" key="1">
    <source>
        <dbReference type="EMBL" id="EFS91337.1"/>
    </source>
</evidence>
<keyword evidence="2" id="KW-1185">Reference proteome</keyword>